<dbReference type="AlphaFoldDB" id="A0A450SMB2"/>
<protein>
    <submittedName>
        <fullName evidence="2">Uncharacterized protein</fullName>
    </submittedName>
</protein>
<accession>A0A450SMB2</accession>
<gene>
    <name evidence="2" type="ORF">BECKDK2373B_GA0170837_104912</name>
    <name evidence="3" type="ORF">BECKDK2373C_GA0170839_105414</name>
</gene>
<reference evidence="2" key="1">
    <citation type="submission" date="2019-02" db="EMBL/GenBank/DDBJ databases">
        <authorList>
            <person name="Gruber-Vodicka R. H."/>
            <person name="Seah K. B. B."/>
        </authorList>
    </citation>
    <scope>NUCLEOTIDE SEQUENCE</scope>
    <source>
        <strain evidence="3">BECK_DK161</strain>
        <strain evidence="2">BECK_DK47</strain>
    </source>
</reference>
<sequence length="63" mass="7358">MKDKPNYDHKQESQLAHQNNSDRSKQISDKEGSNSDQDKLVVKFDTLNYSEANISERLSELFR</sequence>
<feature type="compositionally biased region" description="Basic and acidic residues" evidence="1">
    <location>
        <begin position="1"/>
        <end position="12"/>
    </location>
</feature>
<dbReference type="EMBL" id="CAADEX010000049">
    <property type="protein sequence ID" value="VFJ54900.1"/>
    <property type="molecule type" value="Genomic_DNA"/>
</dbReference>
<feature type="region of interest" description="Disordered" evidence="1">
    <location>
        <begin position="1"/>
        <end position="41"/>
    </location>
</feature>
<evidence type="ECO:0000256" key="1">
    <source>
        <dbReference type="SAM" id="MobiDB-lite"/>
    </source>
</evidence>
<evidence type="ECO:0000313" key="3">
    <source>
        <dbReference type="EMBL" id="VFJ56609.1"/>
    </source>
</evidence>
<evidence type="ECO:0000313" key="2">
    <source>
        <dbReference type="EMBL" id="VFJ54900.1"/>
    </source>
</evidence>
<organism evidence="2">
    <name type="scientific">Candidatus Kentrum sp. DK</name>
    <dbReference type="NCBI Taxonomy" id="2126562"/>
    <lineage>
        <taxon>Bacteria</taxon>
        <taxon>Pseudomonadati</taxon>
        <taxon>Pseudomonadota</taxon>
        <taxon>Gammaproteobacteria</taxon>
        <taxon>Candidatus Kentrum</taxon>
    </lineage>
</organism>
<name>A0A450SMB2_9GAMM</name>
<proteinExistence type="predicted"/>
<dbReference type="EMBL" id="CAADEY010000054">
    <property type="protein sequence ID" value="VFJ56609.1"/>
    <property type="molecule type" value="Genomic_DNA"/>
</dbReference>
<feature type="compositionally biased region" description="Basic and acidic residues" evidence="1">
    <location>
        <begin position="20"/>
        <end position="41"/>
    </location>
</feature>